<evidence type="ECO:0000313" key="1">
    <source>
        <dbReference type="EMBL" id="RHG59203.1"/>
    </source>
</evidence>
<organism evidence="1 2">
    <name type="scientific">Coprococcus comes</name>
    <dbReference type="NCBI Taxonomy" id="410072"/>
    <lineage>
        <taxon>Bacteria</taxon>
        <taxon>Bacillati</taxon>
        <taxon>Bacillota</taxon>
        <taxon>Clostridia</taxon>
        <taxon>Lachnospirales</taxon>
        <taxon>Lachnospiraceae</taxon>
        <taxon>Coprococcus</taxon>
    </lineage>
</organism>
<reference evidence="1 2" key="1">
    <citation type="submission" date="2018-08" db="EMBL/GenBank/DDBJ databases">
        <title>A genome reference for cultivated species of the human gut microbiota.</title>
        <authorList>
            <person name="Zou Y."/>
            <person name="Xue W."/>
            <person name="Luo G."/>
        </authorList>
    </citation>
    <scope>NUCLEOTIDE SEQUENCE [LARGE SCALE GENOMIC DNA]</scope>
    <source>
        <strain evidence="1 2">AM22-12LB</strain>
    </source>
</reference>
<proteinExistence type="predicted"/>
<dbReference type="Proteomes" id="UP000286595">
    <property type="component" value="Unassembled WGS sequence"/>
</dbReference>
<dbReference type="AlphaFoldDB" id="A0A414U9Q2"/>
<dbReference type="RefSeq" id="WP_118218859.1">
    <property type="nucleotide sequence ID" value="NZ_QRIM01000015.1"/>
</dbReference>
<dbReference type="EMBL" id="QRIM01000015">
    <property type="protein sequence ID" value="RHG59203.1"/>
    <property type="molecule type" value="Genomic_DNA"/>
</dbReference>
<comment type="caution">
    <text evidence="1">The sequence shown here is derived from an EMBL/GenBank/DDBJ whole genome shotgun (WGS) entry which is preliminary data.</text>
</comment>
<gene>
    <name evidence="1" type="ORF">DW252_12415</name>
</gene>
<evidence type="ECO:0000313" key="2">
    <source>
        <dbReference type="Proteomes" id="UP000286595"/>
    </source>
</evidence>
<sequence length="98" mass="10530">MSQTIDMPNYTIELSDGLIRPMTVKELAVRLEQMMAADKGIAGMPVGLSVDSEGNGVYVPRVFVPKEPGDGNPMDDVVGVIAEEDRAYYGVPECVLIG</sequence>
<name>A0A414U9Q2_9FIRM</name>
<protein>
    <submittedName>
        <fullName evidence="1">Uncharacterized protein</fullName>
    </submittedName>
</protein>
<accession>A0A414U9Q2</accession>